<dbReference type="Proteomes" id="UP000178082">
    <property type="component" value="Unassembled WGS sequence"/>
</dbReference>
<comment type="similarity">
    <text evidence="1 5">Belongs to the MreC family.</text>
</comment>
<dbReference type="Gene3D" id="2.40.10.340">
    <property type="entry name" value="Rod shape-determining protein MreC, domain 1"/>
    <property type="match status" value="1"/>
</dbReference>
<accession>A0A1F7SJY1</accession>
<protein>
    <recommendedName>
        <fullName evidence="2 5">Cell shape-determining protein MreC</fullName>
    </recommendedName>
    <alternativeName>
        <fullName evidence="4 5">Cell shape protein MreC</fullName>
    </alternativeName>
</protein>
<sequence length="277" mass="31168">MLEFLRKHRNKIILPFSLLIYGIFFLLNTTDIYFSALSIFSPVEKVITEITKEIEGYWYGYIFLVDTESDNLILRKKLKDLEKLKYSFEELRKENQTLKEFLSFKRNTEIRSSGASVIFRGASSESETVFIDKGTKSGVVKNMVAVLPEGIVGKVVKVSKSLSMVYLITHPNSSVDAIIQRTRDRCVFQGGNPCKLKYLDYNADVKTGDIVLSSGLGGVFPGGFPLGKILRVEKDSSGFFLNADVAPIADLSHLEELLILENPHQLEIEQLKKNSGQ</sequence>
<keyword evidence="3 5" id="KW-0133">Cell shape</keyword>
<keyword evidence="7" id="KW-1133">Transmembrane helix</keyword>
<dbReference type="InterPro" id="IPR042175">
    <property type="entry name" value="Cell/Rod_MreC_2"/>
</dbReference>
<organism evidence="9 10">
    <name type="scientific">Candidatus Schekmanbacteria bacterium RIFCSPLOWO2_12_FULL_38_15</name>
    <dbReference type="NCBI Taxonomy" id="1817883"/>
    <lineage>
        <taxon>Bacteria</taxon>
        <taxon>Candidatus Schekmaniibacteriota</taxon>
    </lineage>
</organism>
<evidence type="ECO:0000259" key="8">
    <source>
        <dbReference type="Pfam" id="PF04085"/>
    </source>
</evidence>
<dbReference type="InterPro" id="IPR042177">
    <property type="entry name" value="Cell/Rod_1"/>
</dbReference>
<dbReference type="AlphaFoldDB" id="A0A1F7SJY1"/>
<comment type="function">
    <text evidence="5">Involved in formation and maintenance of cell shape.</text>
</comment>
<feature type="coiled-coil region" evidence="6">
    <location>
        <begin position="64"/>
        <end position="101"/>
    </location>
</feature>
<evidence type="ECO:0000313" key="9">
    <source>
        <dbReference type="EMBL" id="OGL54069.1"/>
    </source>
</evidence>
<dbReference type="PANTHER" id="PTHR34138">
    <property type="entry name" value="CELL SHAPE-DETERMINING PROTEIN MREC"/>
    <property type="match status" value="1"/>
</dbReference>
<keyword evidence="6" id="KW-0175">Coiled coil</keyword>
<evidence type="ECO:0000256" key="5">
    <source>
        <dbReference type="PIRNR" id="PIRNR038471"/>
    </source>
</evidence>
<keyword evidence="7" id="KW-0472">Membrane</keyword>
<dbReference type="GO" id="GO:0005886">
    <property type="term" value="C:plasma membrane"/>
    <property type="evidence" value="ECO:0007669"/>
    <property type="project" value="TreeGrafter"/>
</dbReference>
<evidence type="ECO:0000256" key="7">
    <source>
        <dbReference type="SAM" id="Phobius"/>
    </source>
</evidence>
<evidence type="ECO:0000313" key="10">
    <source>
        <dbReference type="Proteomes" id="UP000178082"/>
    </source>
</evidence>
<gene>
    <name evidence="9" type="ORF">A3G31_04390</name>
</gene>
<dbReference type="PIRSF" id="PIRSF038471">
    <property type="entry name" value="MreC"/>
    <property type="match status" value="1"/>
</dbReference>
<comment type="caution">
    <text evidence="9">The sequence shown here is derived from an EMBL/GenBank/DDBJ whole genome shotgun (WGS) entry which is preliminary data.</text>
</comment>
<evidence type="ECO:0000256" key="6">
    <source>
        <dbReference type="SAM" id="Coils"/>
    </source>
</evidence>
<dbReference type="Gene3D" id="2.40.10.350">
    <property type="entry name" value="Rod shape-determining protein MreC, domain 2"/>
    <property type="match status" value="1"/>
</dbReference>
<dbReference type="PANTHER" id="PTHR34138:SF1">
    <property type="entry name" value="CELL SHAPE-DETERMINING PROTEIN MREC"/>
    <property type="match status" value="1"/>
</dbReference>
<proteinExistence type="inferred from homology"/>
<evidence type="ECO:0000256" key="4">
    <source>
        <dbReference type="ARBA" id="ARBA00032089"/>
    </source>
</evidence>
<dbReference type="Pfam" id="PF04085">
    <property type="entry name" value="MreC"/>
    <property type="match status" value="1"/>
</dbReference>
<evidence type="ECO:0000256" key="1">
    <source>
        <dbReference type="ARBA" id="ARBA00009369"/>
    </source>
</evidence>
<reference evidence="9 10" key="1">
    <citation type="journal article" date="2016" name="Nat. Commun.">
        <title>Thousands of microbial genomes shed light on interconnected biogeochemical processes in an aquifer system.</title>
        <authorList>
            <person name="Anantharaman K."/>
            <person name="Brown C.T."/>
            <person name="Hug L.A."/>
            <person name="Sharon I."/>
            <person name="Castelle C.J."/>
            <person name="Probst A.J."/>
            <person name="Thomas B.C."/>
            <person name="Singh A."/>
            <person name="Wilkins M.J."/>
            <person name="Karaoz U."/>
            <person name="Brodie E.L."/>
            <person name="Williams K.H."/>
            <person name="Hubbard S.S."/>
            <person name="Banfield J.F."/>
        </authorList>
    </citation>
    <scope>NUCLEOTIDE SEQUENCE [LARGE SCALE GENOMIC DNA]</scope>
</reference>
<dbReference type="InterPro" id="IPR055342">
    <property type="entry name" value="MreC_beta-barrel_core"/>
</dbReference>
<feature type="domain" description="Rod shape-determining protein MreC beta-barrel core" evidence="8">
    <location>
        <begin position="117"/>
        <end position="260"/>
    </location>
</feature>
<feature type="transmembrane region" description="Helical" evidence="7">
    <location>
        <begin position="12"/>
        <end position="34"/>
    </location>
</feature>
<dbReference type="GO" id="GO:0008360">
    <property type="term" value="P:regulation of cell shape"/>
    <property type="evidence" value="ECO:0007669"/>
    <property type="project" value="UniProtKB-KW"/>
</dbReference>
<dbReference type="InterPro" id="IPR007221">
    <property type="entry name" value="MreC"/>
</dbReference>
<evidence type="ECO:0000256" key="2">
    <source>
        <dbReference type="ARBA" id="ARBA00013855"/>
    </source>
</evidence>
<dbReference type="NCBIfam" id="TIGR00219">
    <property type="entry name" value="mreC"/>
    <property type="match status" value="1"/>
</dbReference>
<dbReference type="STRING" id="1817883.A3G31_04390"/>
<keyword evidence="7" id="KW-0812">Transmembrane</keyword>
<name>A0A1F7SJY1_9BACT</name>
<dbReference type="EMBL" id="MGDI01000017">
    <property type="protein sequence ID" value="OGL54069.1"/>
    <property type="molecule type" value="Genomic_DNA"/>
</dbReference>
<evidence type="ECO:0000256" key="3">
    <source>
        <dbReference type="ARBA" id="ARBA00022960"/>
    </source>
</evidence>